<evidence type="ECO:0000256" key="1">
    <source>
        <dbReference type="SAM" id="MobiDB-lite"/>
    </source>
</evidence>
<keyword evidence="2" id="KW-0812">Transmembrane</keyword>
<accession>A0A256G8A6</accession>
<feature type="transmembrane region" description="Helical" evidence="2">
    <location>
        <begin position="131"/>
        <end position="154"/>
    </location>
</feature>
<proteinExistence type="predicted"/>
<keyword evidence="2" id="KW-0472">Membrane</keyword>
<evidence type="ECO:0000256" key="2">
    <source>
        <dbReference type="SAM" id="Phobius"/>
    </source>
</evidence>
<keyword evidence="4" id="KW-1185">Reference proteome</keyword>
<protein>
    <submittedName>
        <fullName evidence="3">Uncharacterized protein</fullName>
    </submittedName>
</protein>
<feature type="region of interest" description="Disordered" evidence="1">
    <location>
        <begin position="33"/>
        <end position="52"/>
    </location>
</feature>
<name>A0A256G8A6_9HYPH</name>
<evidence type="ECO:0000313" key="4">
    <source>
        <dbReference type="Proteomes" id="UP000215590"/>
    </source>
</evidence>
<keyword evidence="2" id="KW-1133">Transmembrane helix</keyword>
<organism evidence="3 4">
    <name type="scientific">Brucella thiophenivorans</name>
    <dbReference type="NCBI Taxonomy" id="571255"/>
    <lineage>
        <taxon>Bacteria</taxon>
        <taxon>Pseudomonadati</taxon>
        <taxon>Pseudomonadota</taxon>
        <taxon>Alphaproteobacteria</taxon>
        <taxon>Hyphomicrobiales</taxon>
        <taxon>Brucellaceae</taxon>
        <taxon>Brucella/Ochrobactrum group</taxon>
        <taxon>Brucella</taxon>
    </lineage>
</organism>
<feature type="transmembrane region" description="Helical" evidence="2">
    <location>
        <begin position="160"/>
        <end position="180"/>
    </location>
</feature>
<dbReference type="Proteomes" id="UP000215590">
    <property type="component" value="Unassembled WGS sequence"/>
</dbReference>
<dbReference type="EMBL" id="NNRJ01000001">
    <property type="protein sequence ID" value="OYR23304.1"/>
    <property type="molecule type" value="Genomic_DNA"/>
</dbReference>
<sequence length="214" mass="24062">MIITEDTKIGSGVYHFMAITGTIVATDQRSDTHISGHTNVSVNDGRGSGSHSISSEVKVVRDVWFKQENGQEHHVRMHRDMPMRPGHQVALIAVGGSRIKGKNDIDLMFYNKDTNTRSILSGYPIHKPVNVLYWFACFVPIAIAISIAWAYYVGTPVNKFGLFVAVFGGGFINNRLCNYIRDRRFEALLKASDDFIASVRTRMDETRQGQLRQK</sequence>
<dbReference type="AlphaFoldDB" id="A0A256G8A6"/>
<reference evidence="3 4" key="1">
    <citation type="submission" date="2017-07" db="EMBL/GenBank/DDBJ databases">
        <title>Phylogenetic study on the rhizospheric bacterium Ochrobactrum sp. A44.</title>
        <authorList>
            <person name="Krzyzanowska D.M."/>
            <person name="Ossowicki A."/>
            <person name="Rajewska M."/>
            <person name="Maciag T."/>
            <person name="Kaczynski Z."/>
            <person name="Czerwicka M."/>
            <person name="Jafra S."/>
        </authorList>
    </citation>
    <scope>NUCLEOTIDE SEQUENCE [LARGE SCALE GENOMIC DNA]</scope>
    <source>
        <strain evidence="3 4">DSM 7216</strain>
    </source>
</reference>
<dbReference type="RefSeq" id="WP_094504883.1">
    <property type="nucleotide sequence ID" value="NZ_JBHEEK010000028.1"/>
</dbReference>
<gene>
    <name evidence="3" type="ORF">CEV31_0013</name>
</gene>
<evidence type="ECO:0000313" key="3">
    <source>
        <dbReference type="EMBL" id="OYR23304.1"/>
    </source>
</evidence>
<comment type="caution">
    <text evidence="3">The sequence shown here is derived from an EMBL/GenBank/DDBJ whole genome shotgun (WGS) entry which is preliminary data.</text>
</comment>